<dbReference type="RefSeq" id="WP_018361501.1">
    <property type="nucleotide sequence ID" value="NZ_CAKAPR010000025.1"/>
</dbReference>
<dbReference type="InterPro" id="IPR003729">
    <property type="entry name" value="Bi_nuclease_dom"/>
</dbReference>
<organism evidence="2 3">
    <name type="scientific">Hoylesella nanceiensis</name>
    <dbReference type="NCBI Taxonomy" id="425941"/>
    <lineage>
        <taxon>Bacteria</taxon>
        <taxon>Pseudomonadati</taxon>
        <taxon>Bacteroidota</taxon>
        <taxon>Bacteroidia</taxon>
        <taxon>Bacteroidales</taxon>
        <taxon>Prevotellaceae</taxon>
        <taxon>Hoylesella</taxon>
    </lineage>
</organism>
<dbReference type="Gene3D" id="3.10.690.10">
    <property type="entry name" value="Bifunctional nuclease domain"/>
    <property type="match status" value="1"/>
</dbReference>
<gene>
    <name evidence="2" type="ORF">KZO38_00795</name>
</gene>
<name>A0ABS6YAM2_9BACT</name>
<evidence type="ECO:0000313" key="3">
    <source>
        <dbReference type="Proteomes" id="UP000788426"/>
    </source>
</evidence>
<accession>A0ABS6YAM2</accession>
<keyword evidence="3" id="KW-1185">Reference proteome</keyword>
<reference evidence="2 3" key="1">
    <citation type="submission" date="2021-07" db="EMBL/GenBank/DDBJ databases">
        <title>Genomic diversity and antimicrobial resistance of Prevotella spp. isolated from chronic lung disease airways.</title>
        <authorList>
            <person name="Webb K.A."/>
            <person name="Olagoke O.S."/>
            <person name="Baird T."/>
            <person name="Neill J."/>
            <person name="Pham A."/>
            <person name="Wells T.J."/>
            <person name="Ramsay K.A."/>
            <person name="Bell S.C."/>
            <person name="Sarovich D.S."/>
            <person name="Price E.P."/>
        </authorList>
    </citation>
    <scope>NUCLEOTIDE SEQUENCE [LARGE SCALE GENOMIC DNA]</scope>
    <source>
        <strain evidence="2 3">SCHI0011.S.12</strain>
    </source>
</reference>
<dbReference type="EMBL" id="JAHXCT010000001">
    <property type="protein sequence ID" value="MBW4768307.1"/>
    <property type="molecule type" value="Genomic_DNA"/>
</dbReference>
<dbReference type="Proteomes" id="UP000788426">
    <property type="component" value="Unassembled WGS sequence"/>
</dbReference>
<dbReference type="InterPro" id="IPR036104">
    <property type="entry name" value="BFN_sf"/>
</dbReference>
<proteinExistence type="predicted"/>
<comment type="caution">
    <text evidence="2">The sequence shown here is derived from an EMBL/GenBank/DDBJ whole genome shotgun (WGS) entry which is preliminary data.</text>
</comment>
<evidence type="ECO:0000313" key="2">
    <source>
        <dbReference type="EMBL" id="MBW4768307.1"/>
    </source>
</evidence>
<dbReference type="Pfam" id="PF02577">
    <property type="entry name" value="BFN_dom"/>
    <property type="match status" value="1"/>
</dbReference>
<dbReference type="SUPFAM" id="SSF103256">
    <property type="entry name" value="Hypothetical protein TM0160"/>
    <property type="match status" value="1"/>
</dbReference>
<dbReference type="GeneID" id="93181570"/>
<evidence type="ECO:0000259" key="1">
    <source>
        <dbReference type="PROSITE" id="PS51658"/>
    </source>
</evidence>
<feature type="domain" description="BFN" evidence="1">
    <location>
        <begin position="3"/>
        <end position="132"/>
    </location>
</feature>
<dbReference type="PROSITE" id="PS51658">
    <property type="entry name" value="BFN"/>
    <property type="match status" value="1"/>
</dbReference>
<protein>
    <submittedName>
        <fullName evidence="2">Bifunctional nuclease family protein</fullName>
    </submittedName>
</protein>
<sequence>MSNIQLTFHGISTILEGQDVGLLLLVDEQSNQQISVICTTEKLKEFRFYLSAKKTPNTLLNVLWSVIRSYEESNFEVVINTLIDGEYKAYLYNSTTLDLYSISAVDGVLLSIIAKIPIFIDEHLMKRQSMPFNKDSKSMALPVNTLSEEMLGEALTKAVDNENYELAAALNQEIERRKKLKNNKG</sequence>